<accession>A0AAV7URX5</accession>
<dbReference type="Proteomes" id="UP001066276">
    <property type="component" value="Chromosome 2_2"/>
</dbReference>
<comment type="caution">
    <text evidence="1">The sequence shown here is derived from an EMBL/GenBank/DDBJ whole genome shotgun (WGS) entry which is preliminary data.</text>
</comment>
<protein>
    <submittedName>
        <fullName evidence="1">Uncharacterized protein</fullName>
    </submittedName>
</protein>
<proteinExistence type="predicted"/>
<evidence type="ECO:0000313" key="1">
    <source>
        <dbReference type="EMBL" id="KAJ1191141.1"/>
    </source>
</evidence>
<keyword evidence="2" id="KW-1185">Reference proteome</keyword>
<evidence type="ECO:0000313" key="2">
    <source>
        <dbReference type="Proteomes" id="UP001066276"/>
    </source>
</evidence>
<reference evidence="1" key="1">
    <citation type="journal article" date="2022" name="bioRxiv">
        <title>Sequencing and chromosome-scale assembly of the giantPleurodeles waltlgenome.</title>
        <authorList>
            <person name="Brown T."/>
            <person name="Elewa A."/>
            <person name="Iarovenko S."/>
            <person name="Subramanian E."/>
            <person name="Araus A.J."/>
            <person name="Petzold A."/>
            <person name="Susuki M."/>
            <person name="Suzuki K.-i.T."/>
            <person name="Hayashi T."/>
            <person name="Toyoda A."/>
            <person name="Oliveira C."/>
            <person name="Osipova E."/>
            <person name="Leigh N.D."/>
            <person name="Simon A."/>
            <person name="Yun M.H."/>
        </authorList>
    </citation>
    <scope>NUCLEOTIDE SEQUENCE</scope>
    <source>
        <strain evidence="1">20211129_DDA</strain>
        <tissue evidence="1">Liver</tissue>
    </source>
</reference>
<sequence>MARARLAMRELQKRLSAPRLPDPPPGFMDSGAQIPICRLLAGGGGIVSRTRELQKHFERAKIAGPAP</sequence>
<gene>
    <name evidence="1" type="ORF">NDU88_000457</name>
</gene>
<name>A0AAV7URX5_PLEWA</name>
<organism evidence="1 2">
    <name type="scientific">Pleurodeles waltl</name>
    <name type="common">Iberian ribbed newt</name>
    <dbReference type="NCBI Taxonomy" id="8319"/>
    <lineage>
        <taxon>Eukaryota</taxon>
        <taxon>Metazoa</taxon>
        <taxon>Chordata</taxon>
        <taxon>Craniata</taxon>
        <taxon>Vertebrata</taxon>
        <taxon>Euteleostomi</taxon>
        <taxon>Amphibia</taxon>
        <taxon>Batrachia</taxon>
        <taxon>Caudata</taxon>
        <taxon>Salamandroidea</taxon>
        <taxon>Salamandridae</taxon>
        <taxon>Pleurodelinae</taxon>
        <taxon>Pleurodeles</taxon>
    </lineage>
</organism>
<dbReference type="EMBL" id="JANPWB010000004">
    <property type="protein sequence ID" value="KAJ1191141.1"/>
    <property type="molecule type" value="Genomic_DNA"/>
</dbReference>
<dbReference type="AlphaFoldDB" id="A0AAV7URX5"/>